<reference evidence="12" key="1">
    <citation type="submission" date="2022-11" db="UniProtKB">
        <authorList>
            <consortium name="EnsemblMetazoa"/>
        </authorList>
    </citation>
    <scope>IDENTIFICATION</scope>
</reference>
<feature type="region of interest" description="Disordered" evidence="9">
    <location>
        <begin position="254"/>
        <end position="295"/>
    </location>
</feature>
<keyword evidence="5 10" id="KW-0472">Membrane</keyword>
<evidence type="ECO:0000256" key="3">
    <source>
        <dbReference type="ARBA" id="ARBA00022989"/>
    </source>
</evidence>
<dbReference type="PRINTS" id="PR00237">
    <property type="entry name" value="GPCRRHODOPSN"/>
</dbReference>
<keyword evidence="3 10" id="KW-1133">Transmembrane helix</keyword>
<feature type="domain" description="G-protein coupled receptors family 1 profile" evidence="11">
    <location>
        <begin position="41"/>
        <end position="218"/>
    </location>
</feature>
<dbReference type="PANTHER" id="PTHR45695:SF9">
    <property type="entry name" value="LEUCOKININ RECEPTOR"/>
    <property type="match status" value="1"/>
</dbReference>
<evidence type="ECO:0000256" key="9">
    <source>
        <dbReference type="SAM" id="MobiDB-lite"/>
    </source>
</evidence>
<dbReference type="Pfam" id="PF00001">
    <property type="entry name" value="7tm_1"/>
    <property type="match status" value="1"/>
</dbReference>
<feature type="transmembrane region" description="Helical" evidence="10">
    <location>
        <begin position="33"/>
        <end position="51"/>
    </location>
</feature>
<keyword evidence="4 8" id="KW-0297">G-protein coupled receptor</keyword>
<evidence type="ECO:0000256" key="5">
    <source>
        <dbReference type="ARBA" id="ARBA00023136"/>
    </source>
</evidence>
<accession>A0A914B2V6</accession>
<evidence type="ECO:0000313" key="12">
    <source>
        <dbReference type="EnsemblMetazoa" id="XP_038069831.1"/>
    </source>
</evidence>
<comment type="similarity">
    <text evidence="8">Belongs to the G-protein coupled receptor 1 family.</text>
</comment>
<dbReference type="EnsemblMetazoa" id="XM_038213903.1">
    <property type="protein sequence ID" value="XP_038069831.1"/>
    <property type="gene ID" value="LOC119739068"/>
</dbReference>
<dbReference type="GeneID" id="119739068"/>
<comment type="subcellular location">
    <subcellularLocation>
        <location evidence="1">Membrane</location>
        <topology evidence="1">Multi-pass membrane protein</topology>
    </subcellularLocation>
</comment>
<dbReference type="PROSITE" id="PS00237">
    <property type="entry name" value="G_PROTEIN_RECEP_F1_1"/>
    <property type="match status" value="1"/>
</dbReference>
<dbReference type="PANTHER" id="PTHR45695">
    <property type="entry name" value="LEUCOKININ RECEPTOR-RELATED"/>
    <property type="match status" value="1"/>
</dbReference>
<dbReference type="OrthoDB" id="9835842at2759"/>
<evidence type="ECO:0000256" key="8">
    <source>
        <dbReference type="RuleBase" id="RU000688"/>
    </source>
</evidence>
<sequence>MDTPPPDTHPTPPQPGHHPYPITPIPTLRLTTVNVLVSAEVSSLTLAFLSYDRYRLIVYPIKTLQRRSPMALLKIFLCIWLVSFITQIPTAPAAGLTPEGACSEYIATWGQEYFFSYILASLYIIPFGVIVICYLQIGRKMLEVGPPSSMKAHRRRRSVNIILGVIVLYALCWIPVHIVHMWMAFDPKVNARSPLYVELHTAANVLIFFNSSVNPFVYALIGPSFRRHIRLIAVSLAKCQPRVAFADQRSESNQSLYGAKNAPASSGAPDPKTPENSIPGTSDNACNGVHESTWL</sequence>
<dbReference type="InterPro" id="IPR017452">
    <property type="entry name" value="GPCR_Rhodpsn_7TM"/>
</dbReference>
<feature type="transmembrane region" description="Helical" evidence="10">
    <location>
        <begin position="202"/>
        <end position="221"/>
    </location>
</feature>
<feature type="compositionally biased region" description="Polar residues" evidence="9">
    <location>
        <begin position="274"/>
        <end position="285"/>
    </location>
</feature>
<feature type="transmembrane region" description="Helical" evidence="10">
    <location>
        <begin position="158"/>
        <end position="182"/>
    </location>
</feature>
<dbReference type="Proteomes" id="UP000887568">
    <property type="component" value="Unplaced"/>
</dbReference>
<evidence type="ECO:0000256" key="1">
    <source>
        <dbReference type="ARBA" id="ARBA00004141"/>
    </source>
</evidence>
<feature type="transmembrane region" description="Helical" evidence="10">
    <location>
        <begin position="114"/>
        <end position="137"/>
    </location>
</feature>
<name>A0A914B2V6_PATMI</name>
<dbReference type="GO" id="GO:0005886">
    <property type="term" value="C:plasma membrane"/>
    <property type="evidence" value="ECO:0007669"/>
    <property type="project" value="TreeGrafter"/>
</dbReference>
<dbReference type="GO" id="GO:0004930">
    <property type="term" value="F:G protein-coupled receptor activity"/>
    <property type="evidence" value="ECO:0007669"/>
    <property type="project" value="UniProtKB-KW"/>
</dbReference>
<keyword evidence="7 8" id="KW-0807">Transducer</keyword>
<organism evidence="12 13">
    <name type="scientific">Patiria miniata</name>
    <name type="common">Bat star</name>
    <name type="synonym">Asterina miniata</name>
    <dbReference type="NCBI Taxonomy" id="46514"/>
    <lineage>
        <taxon>Eukaryota</taxon>
        <taxon>Metazoa</taxon>
        <taxon>Echinodermata</taxon>
        <taxon>Eleutherozoa</taxon>
        <taxon>Asterozoa</taxon>
        <taxon>Asteroidea</taxon>
        <taxon>Valvatacea</taxon>
        <taxon>Valvatida</taxon>
        <taxon>Asterinidae</taxon>
        <taxon>Patiria</taxon>
    </lineage>
</organism>
<dbReference type="Gene3D" id="1.20.1070.10">
    <property type="entry name" value="Rhodopsin 7-helix transmembrane proteins"/>
    <property type="match status" value="1"/>
</dbReference>
<proteinExistence type="inferred from homology"/>
<dbReference type="PROSITE" id="PS50262">
    <property type="entry name" value="G_PROTEIN_RECEP_F1_2"/>
    <property type="match status" value="1"/>
</dbReference>
<evidence type="ECO:0000256" key="4">
    <source>
        <dbReference type="ARBA" id="ARBA00023040"/>
    </source>
</evidence>
<keyword evidence="13" id="KW-1185">Reference proteome</keyword>
<dbReference type="AlphaFoldDB" id="A0A914B2V6"/>
<feature type="transmembrane region" description="Helical" evidence="10">
    <location>
        <begin position="72"/>
        <end position="94"/>
    </location>
</feature>
<dbReference type="InterPro" id="IPR000276">
    <property type="entry name" value="GPCR_Rhodpsn"/>
</dbReference>
<protein>
    <recommendedName>
        <fullName evidence="11">G-protein coupled receptors family 1 profile domain-containing protein</fullName>
    </recommendedName>
</protein>
<evidence type="ECO:0000256" key="7">
    <source>
        <dbReference type="ARBA" id="ARBA00023224"/>
    </source>
</evidence>
<evidence type="ECO:0000256" key="2">
    <source>
        <dbReference type="ARBA" id="ARBA00022692"/>
    </source>
</evidence>
<keyword evidence="6 8" id="KW-0675">Receptor</keyword>
<evidence type="ECO:0000256" key="10">
    <source>
        <dbReference type="SAM" id="Phobius"/>
    </source>
</evidence>
<evidence type="ECO:0000259" key="11">
    <source>
        <dbReference type="PROSITE" id="PS50262"/>
    </source>
</evidence>
<dbReference type="RefSeq" id="XP_038069831.1">
    <property type="nucleotide sequence ID" value="XM_038213903.1"/>
</dbReference>
<evidence type="ECO:0000256" key="6">
    <source>
        <dbReference type="ARBA" id="ARBA00023170"/>
    </source>
</evidence>
<dbReference type="SUPFAM" id="SSF81321">
    <property type="entry name" value="Family A G protein-coupled receptor-like"/>
    <property type="match status" value="1"/>
</dbReference>
<keyword evidence="2 8" id="KW-0812">Transmembrane</keyword>
<evidence type="ECO:0000313" key="13">
    <source>
        <dbReference type="Proteomes" id="UP000887568"/>
    </source>
</evidence>